<comment type="caution">
    <text evidence="2">The sequence shown here is derived from an EMBL/GenBank/DDBJ whole genome shotgun (WGS) entry which is preliminary data.</text>
</comment>
<reference evidence="3" key="1">
    <citation type="submission" date="2016-09" db="EMBL/GenBank/DDBJ databases">
        <title>Genome Sequence of Bathymodiolus thermophilus sulfur-oxidizing gill endosymbiont.</title>
        <authorList>
            <person name="Ponnudurai R."/>
            <person name="Kleiner M."/>
            <person name="Sayavedra L."/>
            <person name="Thuermer A."/>
            <person name="Felbeck H."/>
            <person name="Schlueter R."/>
            <person name="Schweder T."/>
            <person name="Markert S."/>
        </authorList>
    </citation>
    <scope>NUCLEOTIDE SEQUENCE [LARGE SCALE GENOMIC DNA]</scope>
    <source>
        <strain evidence="3">BAT/CrabSpa'14</strain>
    </source>
</reference>
<name>A0A1J5TX49_9GAMM</name>
<keyword evidence="1" id="KW-1133">Transmembrane helix</keyword>
<dbReference type="AlphaFoldDB" id="A0A1J5TX49"/>
<keyword evidence="1" id="KW-0472">Membrane</keyword>
<sequence length="237" mass="27711">MLTNVYRAWRKSSGASGYSHRGGYEFKGKWLFRRVLLMRYLYIILLFVVCTISINLHADAIECEIKEKIGTVKVLDITSDKFLQPVLDELGSYQIAPLKSCDVDYMAEVFRRSYDDYSNYSSKTIFFLEDMTVMVNNFYSKLSDIYVKGKESNNKYSEINLYVRSESENKYIHLLSAITDSSIIVTRYVHDETKNLKFESRYILLTWRFIGKDKKVNTSNTPKNILFFTYKGLPLPN</sequence>
<feature type="transmembrane region" description="Helical" evidence="1">
    <location>
        <begin position="37"/>
        <end position="58"/>
    </location>
</feature>
<dbReference type="EMBL" id="MIQH01000332">
    <property type="protein sequence ID" value="OIR25419.1"/>
    <property type="molecule type" value="Genomic_DNA"/>
</dbReference>
<accession>A0A1J5TX49</accession>
<dbReference type="Proteomes" id="UP000182798">
    <property type="component" value="Unassembled WGS sequence"/>
</dbReference>
<protein>
    <submittedName>
        <fullName evidence="2">Uncharacterized protein</fullName>
    </submittedName>
</protein>
<keyword evidence="1" id="KW-0812">Transmembrane</keyword>
<evidence type="ECO:0000313" key="2">
    <source>
        <dbReference type="EMBL" id="OIR25419.1"/>
    </source>
</evidence>
<evidence type="ECO:0000256" key="1">
    <source>
        <dbReference type="SAM" id="Phobius"/>
    </source>
</evidence>
<evidence type="ECO:0000313" key="3">
    <source>
        <dbReference type="Proteomes" id="UP000182798"/>
    </source>
</evidence>
<organism evidence="2 3">
    <name type="scientific">Bathymodiolus thermophilus thioautotrophic gill symbiont</name>
    <dbReference type="NCBI Taxonomy" id="2360"/>
    <lineage>
        <taxon>Bacteria</taxon>
        <taxon>Pseudomonadati</taxon>
        <taxon>Pseudomonadota</taxon>
        <taxon>Gammaproteobacteria</taxon>
        <taxon>sulfur-oxidizing symbionts</taxon>
    </lineage>
</organism>
<proteinExistence type="predicted"/>
<dbReference type="RefSeq" id="WP_071563523.1">
    <property type="nucleotide sequence ID" value="NZ_MIQH01000332.1"/>
</dbReference>
<gene>
    <name evidence="2" type="ORF">BGC33_06470</name>
</gene>